<keyword evidence="3" id="KW-1185">Reference proteome</keyword>
<evidence type="ECO:0000313" key="2">
    <source>
        <dbReference type="EMBL" id="CAI9098963.1"/>
    </source>
</evidence>
<dbReference type="InterPro" id="IPR006076">
    <property type="entry name" value="FAD-dep_OxRdtase"/>
</dbReference>
<dbReference type="PANTHER" id="PTHR13847:SF261">
    <property type="entry name" value="FAD-DEPENDENT OXIDOREDUCTASE FAMILY PROTEIN"/>
    <property type="match status" value="1"/>
</dbReference>
<dbReference type="Gene3D" id="3.30.9.10">
    <property type="entry name" value="D-Amino Acid Oxidase, subunit A, domain 2"/>
    <property type="match status" value="1"/>
</dbReference>
<evidence type="ECO:0000313" key="3">
    <source>
        <dbReference type="Proteomes" id="UP001161247"/>
    </source>
</evidence>
<dbReference type="GO" id="GO:0005737">
    <property type="term" value="C:cytoplasm"/>
    <property type="evidence" value="ECO:0007669"/>
    <property type="project" value="TreeGrafter"/>
</dbReference>
<feature type="domain" description="FAD dependent oxidoreductase" evidence="1">
    <location>
        <begin position="55"/>
        <end position="433"/>
    </location>
</feature>
<dbReference type="Pfam" id="PF01266">
    <property type="entry name" value="DAO"/>
    <property type="match status" value="1"/>
</dbReference>
<gene>
    <name evidence="2" type="ORF">OLC1_LOCUS9066</name>
</gene>
<dbReference type="Proteomes" id="UP001161247">
    <property type="component" value="Chromosome 3"/>
</dbReference>
<dbReference type="InterPro" id="IPR036188">
    <property type="entry name" value="FAD/NAD-bd_sf"/>
</dbReference>
<dbReference type="Gene3D" id="3.50.50.60">
    <property type="entry name" value="FAD/NAD(P)-binding domain"/>
    <property type="match status" value="1"/>
</dbReference>
<reference evidence="2" key="1">
    <citation type="submission" date="2023-03" db="EMBL/GenBank/DDBJ databases">
        <authorList>
            <person name="Julca I."/>
        </authorList>
    </citation>
    <scope>NUCLEOTIDE SEQUENCE</scope>
</reference>
<evidence type="ECO:0000259" key="1">
    <source>
        <dbReference type="Pfam" id="PF01266"/>
    </source>
</evidence>
<sequence length="456" mass="49852">MITSQSVACSPPLTPSNPFTRWNFTQPMSPLLMSSSSSKSMRFSCSLPHQPPLRCAILGAGFAGLSVAWHLLQNCAKELPLFIDIFDDVGIGGGASGVAAGLLHPYSPKVKPLWRSTECWSESLKLVQVAESAWCSRVQNMDTEGAVRSLNLSLIKKRGILRPAVNSKNLNIMDNNAQNCLASCRIESIDKDAAVALVPGLSVPLNLAFYMPEALNIHCQHYLEALYLACQNAVTDNMSMGTATREMNFWKKSIYDIREFAGEYNAVVVCLGARAAFLTGFGEIVPLRLCRGVVARMELSDNFREEYPDHSPSILSDAWLAVQGPRNLQLGSTWEWGSTNHSRTVSDVEASRAVEELLPKASAVYPMIKNWTLAEAVAGLRGMPPLTSHGSLPLLGCVDDFVGGNPNCQYWIFAGLGAKGLYYHALLGKLMAQAILSRSEDSIPSELLSWKQRVKK</sequence>
<dbReference type="PANTHER" id="PTHR13847">
    <property type="entry name" value="SARCOSINE DEHYDROGENASE-RELATED"/>
    <property type="match status" value="1"/>
</dbReference>
<dbReference type="EMBL" id="OX459120">
    <property type="protein sequence ID" value="CAI9098963.1"/>
    <property type="molecule type" value="Genomic_DNA"/>
</dbReference>
<dbReference type="AlphaFoldDB" id="A0AAV1CUS7"/>
<protein>
    <submittedName>
        <fullName evidence="2">OLC1v1035702C1</fullName>
    </submittedName>
</protein>
<proteinExistence type="predicted"/>
<dbReference type="SUPFAM" id="SSF51905">
    <property type="entry name" value="FAD/NAD(P)-binding domain"/>
    <property type="match status" value="1"/>
</dbReference>
<organism evidence="2 3">
    <name type="scientific">Oldenlandia corymbosa var. corymbosa</name>
    <dbReference type="NCBI Taxonomy" id="529605"/>
    <lineage>
        <taxon>Eukaryota</taxon>
        <taxon>Viridiplantae</taxon>
        <taxon>Streptophyta</taxon>
        <taxon>Embryophyta</taxon>
        <taxon>Tracheophyta</taxon>
        <taxon>Spermatophyta</taxon>
        <taxon>Magnoliopsida</taxon>
        <taxon>eudicotyledons</taxon>
        <taxon>Gunneridae</taxon>
        <taxon>Pentapetalae</taxon>
        <taxon>asterids</taxon>
        <taxon>lamiids</taxon>
        <taxon>Gentianales</taxon>
        <taxon>Rubiaceae</taxon>
        <taxon>Rubioideae</taxon>
        <taxon>Spermacoceae</taxon>
        <taxon>Hedyotis-Oldenlandia complex</taxon>
        <taxon>Oldenlandia</taxon>
    </lineage>
</organism>
<name>A0AAV1CUS7_OLDCO</name>
<accession>A0AAV1CUS7</accession>